<evidence type="ECO:0000313" key="1">
    <source>
        <dbReference type="EMBL" id="KAK4040445.1"/>
    </source>
</evidence>
<reference evidence="2" key="1">
    <citation type="journal article" date="2023" name="Mol. Phylogenet. Evol.">
        <title>Genome-scale phylogeny and comparative genomics of the fungal order Sordariales.</title>
        <authorList>
            <person name="Hensen N."/>
            <person name="Bonometti L."/>
            <person name="Westerberg I."/>
            <person name="Brannstrom I.O."/>
            <person name="Guillou S."/>
            <person name="Cros-Aarteil S."/>
            <person name="Calhoun S."/>
            <person name="Haridas S."/>
            <person name="Kuo A."/>
            <person name="Mondo S."/>
            <person name="Pangilinan J."/>
            <person name="Riley R."/>
            <person name="LaButti K."/>
            <person name="Andreopoulos B."/>
            <person name="Lipzen A."/>
            <person name="Chen C."/>
            <person name="Yan M."/>
            <person name="Daum C."/>
            <person name="Ng V."/>
            <person name="Clum A."/>
            <person name="Steindorff A."/>
            <person name="Ohm R.A."/>
            <person name="Martin F."/>
            <person name="Silar P."/>
            <person name="Natvig D.O."/>
            <person name="Lalanne C."/>
            <person name="Gautier V."/>
            <person name="Ament-Velasquez S.L."/>
            <person name="Kruys A."/>
            <person name="Hutchinson M.I."/>
            <person name="Powell A.J."/>
            <person name="Barry K."/>
            <person name="Miller A.N."/>
            <person name="Grigoriev I.V."/>
            <person name="Debuchy R."/>
            <person name="Gladieux P."/>
            <person name="Hiltunen Thoren M."/>
            <person name="Johannesson H."/>
        </authorList>
    </citation>
    <scope>NUCLEOTIDE SEQUENCE [LARGE SCALE GENOMIC DNA]</scope>
    <source>
        <strain evidence="2">CBS 284.82</strain>
    </source>
</reference>
<proteinExistence type="predicted"/>
<evidence type="ECO:0000313" key="2">
    <source>
        <dbReference type="Proteomes" id="UP001303115"/>
    </source>
</evidence>
<dbReference type="Proteomes" id="UP001303115">
    <property type="component" value="Unassembled WGS sequence"/>
</dbReference>
<gene>
    <name evidence="1" type="ORF">C8A01DRAFT_35586</name>
</gene>
<dbReference type="AlphaFoldDB" id="A0AAN6SS98"/>
<sequence>MSEALAHAIHINLSLSNEAQPSPPWGALPAEQYLIRNWNWFSPQPGPDQMRALVRAFLALDDIPKDWDVQRVPTDDEVRTILQPWRPARWRDAVWLRTHYGDGSDAKFAEWRDMDEDYDPNYDEETVLWTVLDDVGVFSFGDEWWCVFDVLPELAGPLRRHARGAPYVDKDKMQELGRDVERPLSSLAGGEHERLEDAAAILEAEYGEHGERLQAEAVSTFLLVADAGAWETDCLRLLYLDGKGNVVRHSAVEVSEAWETRNYWMGHKFRESLWWPHKHHLMTGERFEPGSELADKYRARGELGRLLYGLDL</sequence>
<protein>
    <submittedName>
        <fullName evidence="1">Uncharacterized protein</fullName>
    </submittedName>
</protein>
<dbReference type="EMBL" id="MU854377">
    <property type="protein sequence ID" value="KAK4040445.1"/>
    <property type="molecule type" value="Genomic_DNA"/>
</dbReference>
<name>A0AAN6SS98_9PEZI</name>
<comment type="caution">
    <text evidence="1">The sequence shown here is derived from an EMBL/GenBank/DDBJ whole genome shotgun (WGS) entry which is preliminary data.</text>
</comment>
<accession>A0AAN6SS98</accession>
<keyword evidence="2" id="KW-1185">Reference proteome</keyword>
<organism evidence="1 2">
    <name type="scientific">Parachaetomium inaequale</name>
    <dbReference type="NCBI Taxonomy" id="2588326"/>
    <lineage>
        <taxon>Eukaryota</taxon>
        <taxon>Fungi</taxon>
        <taxon>Dikarya</taxon>
        <taxon>Ascomycota</taxon>
        <taxon>Pezizomycotina</taxon>
        <taxon>Sordariomycetes</taxon>
        <taxon>Sordariomycetidae</taxon>
        <taxon>Sordariales</taxon>
        <taxon>Chaetomiaceae</taxon>
        <taxon>Parachaetomium</taxon>
    </lineage>
</organism>